<name>A0A9R1W6T2_LACSA</name>
<dbReference type="PANTHER" id="PTHR23076">
    <property type="entry name" value="METALLOPROTEASE M41 FTSH"/>
    <property type="match status" value="1"/>
</dbReference>
<protein>
    <recommendedName>
        <fullName evidence="3">Peptidase M41 domain-containing protein</fullName>
    </recommendedName>
</protein>
<dbReference type="AlphaFoldDB" id="A0A9R1W6T2"/>
<evidence type="ECO:0008006" key="3">
    <source>
        <dbReference type="Google" id="ProtNLM"/>
    </source>
</evidence>
<gene>
    <name evidence="1" type="ORF">LSAT_V11C300146530</name>
</gene>
<dbReference type="Gene3D" id="1.10.8.60">
    <property type="match status" value="1"/>
</dbReference>
<sequence>MGWKKLVETPDRVGRQAILNVHVYKKEIPLGENVDPAKIASMTTVSPDLANLVNEAALLAGRQSKLVVEKMDFIQEVERSIDGIEKKTAKLQGTEKAVVARHEVGHAVVGTSVFKLLAGQPRVKVKIFTMEWYREF</sequence>
<proteinExistence type="predicted"/>
<dbReference type="OrthoDB" id="1700565at2759"/>
<dbReference type="Proteomes" id="UP000235145">
    <property type="component" value="Unassembled WGS sequence"/>
</dbReference>
<organism evidence="1 2">
    <name type="scientific">Lactuca sativa</name>
    <name type="common">Garden lettuce</name>
    <dbReference type="NCBI Taxonomy" id="4236"/>
    <lineage>
        <taxon>Eukaryota</taxon>
        <taxon>Viridiplantae</taxon>
        <taxon>Streptophyta</taxon>
        <taxon>Embryophyta</taxon>
        <taxon>Tracheophyta</taxon>
        <taxon>Spermatophyta</taxon>
        <taxon>Magnoliopsida</taxon>
        <taxon>eudicotyledons</taxon>
        <taxon>Gunneridae</taxon>
        <taxon>Pentapetalae</taxon>
        <taxon>asterids</taxon>
        <taxon>campanulids</taxon>
        <taxon>Asterales</taxon>
        <taxon>Asteraceae</taxon>
        <taxon>Cichorioideae</taxon>
        <taxon>Cichorieae</taxon>
        <taxon>Lactucinae</taxon>
        <taxon>Lactuca</taxon>
    </lineage>
</organism>
<accession>A0A9R1W6T2</accession>
<keyword evidence="2" id="KW-1185">Reference proteome</keyword>
<dbReference type="EMBL" id="NBSK02000003">
    <property type="protein sequence ID" value="KAJ0217377.1"/>
    <property type="molecule type" value="Genomic_DNA"/>
</dbReference>
<evidence type="ECO:0000313" key="2">
    <source>
        <dbReference type="Proteomes" id="UP000235145"/>
    </source>
</evidence>
<evidence type="ECO:0000313" key="1">
    <source>
        <dbReference type="EMBL" id="KAJ0217377.1"/>
    </source>
</evidence>
<dbReference type="PANTHER" id="PTHR23076:SF49">
    <property type="entry name" value="ATP-DEPENDENT ZINC METALLOPROTEASE FTSH 7, CHLOROPLASTIC"/>
    <property type="match status" value="1"/>
</dbReference>
<comment type="caution">
    <text evidence="1">The sequence shown here is derived from an EMBL/GenBank/DDBJ whole genome shotgun (WGS) entry which is preliminary data.</text>
</comment>
<reference evidence="1 2" key="1">
    <citation type="journal article" date="2017" name="Nat. Commun.">
        <title>Genome assembly with in vitro proximity ligation data and whole-genome triplication in lettuce.</title>
        <authorList>
            <person name="Reyes-Chin-Wo S."/>
            <person name="Wang Z."/>
            <person name="Yang X."/>
            <person name="Kozik A."/>
            <person name="Arikit S."/>
            <person name="Song C."/>
            <person name="Xia L."/>
            <person name="Froenicke L."/>
            <person name="Lavelle D.O."/>
            <person name="Truco M.J."/>
            <person name="Xia R."/>
            <person name="Zhu S."/>
            <person name="Xu C."/>
            <person name="Xu H."/>
            <person name="Xu X."/>
            <person name="Cox K."/>
            <person name="Korf I."/>
            <person name="Meyers B.C."/>
            <person name="Michelmore R.W."/>
        </authorList>
    </citation>
    <scope>NUCLEOTIDE SEQUENCE [LARGE SCALE GENOMIC DNA]</scope>
    <source>
        <strain evidence="2">cv. Salinas</strain>
        <tissue evidence="1">Seedlings</tissue>
    </source>
</reference>